<accession>A0A0F9GDM8</accession>
<dbReference type="GO" id="GO:0019867">
    <property type="term" value="C:outer membrane"/>
    <property type="evidence" value="ECO:0007669"/>
    <property type="project" value="InterPro"/>
</dbReference>
<evidence type="ECO:0008006" key="2">
    <source>
        <dbReference type="Google" id="ProtNLM"/>
    </source>
</evidence>
<sequence>MFLMTKHIKAIWILFCLFGFVFIACGYKFAGSGTFPDGIRSIYITIFENRTRETGIEKLFTDDLIDEFIRKSEDVLAGRRENAEAILSGVISGMGIETVFHTGTDTSDEREVTIEVSITLKDRQKKILWANVVLESRTYPVGLTRLETEQSLRDAIIVLSERIAEKAFNRLTSDF</sequence>
<name>A0A0F9GDM8_9ZZZZ</name>
<organism evidence="1">
    <name type="scientific">marine sediment metagenome</name>
    <dbReference type="NCBI Taxonomy" id="412755"/>
    <lineage>
        <taxon>unclassified sequences</taxon>
        <taxon>metagenomes</taxon>
        <taxon>ecological metagenomes</taxon>
    </lineage>
</organism>
<comment type="caution">
    <text evidence="1">The sequence shown here is derived from an EMBL/GenBank/DDBJ whole genome shotgun (WGS) entry which is preliminary data.</text>
</comment>
<dbReference type="GO" id="GO:0043165">
    <property type="term" value="P:Gram-negative-bacterium-type cell outer membrane assembly"/>
    <property type="evidence" value="ECO:0007669"/>
    <property type="project" value="InterPro"/>
</dbReference>
<reference evidence="1" key="1">
    <citation type="journal article" date="2015" name="Nature">
        <title>Complex archaea that bridge the gap between prokaryotes and eukaryotes.</title>
        <authorList>
            <person name="Spang A."/>
            <person name="Saw J.H."/>
            <person name="Jorgensen S.L."/>
            <person name="Zaremba-Niedzwiedzka K."/>
            <person name="Martijn J."/>
            <person name="Lind A.E."/>
            <person name="van Eijk R."/>
            <person name="Schleper C."/>
            <person name="Guy L."/>
            <person name="Ettema T.J."/>
        </authorList>
    </citation>
    <scope>NUCLEOTIDE SEQUENCE</scope>
</reference>
<proteinExistence type="predicted"/>
<gene>
    <name evidence="1" type="ORF">LCGC14_1922860</name>
</gene>
<dbReference type="EMBL" id="LAZR01020512">
    <property type="protein sequence ID" value="KKL88621.1"/>
    <property type="molecule type" value="Genomic_DNA"/>
</dbReference>
<dbReference type="Pfam" id="PF04390">
    <property type="entry name" value="LptE"/>
    <property type="match status" value="1"/>
</dbReference>
<evidence type="ECO:0000313" key="1">
    <source>
        <dbReference type="EMBL" id="KKL88621.1"/>
    </source>
</evidence>
<dbReference type="InterPro" id="IPR007485">
    <property type="entry name" value="LPS_assembly_LptE"/>
</dbReference>
<dbReference type="AlphaFoldDB" id="A0A0F9GDM8"/>
<dbReference type="PROSITE" id="PS51257">
    <property type="entry name" value="PROKAR_LIPOPROTEIN"/>
    <property type="match status" value="1"/>
</dbReference>
<protein>
    <recommendedName>
        <fullName evidence="2">Lipopolysaccharide-assembly</fullName>
    </recommendedName>
</protein>
<dbReference type="Gene3D" id="3.30.160.150">
    <property type="entry name" value="Lipoprotein like domain"/>
    <property type="match status" value="1"/>
</dbReference>